<dbReference type="Gene3D" id="3.90.950.20">
    <property type="entry name" value="CinA-like"/>
    <property type="match status" value="1"/>
</dbReference>
<dbReference type="PANTHER" id="PTHR13939:SF0">
    <property type="entry name" value="NMN AMIDOHYDROLASE-LIKE PROTEIN YFAY"/>
    <property type="match status" value="1"/>
</dbReference>
<dbReference type="Pfam" id="PF02464">
    <property type="entry name" value="CinA"/>
    <property type="match status" value="1"/>
</dbReference>
<accession>A0A2S7UB99</accession>
<reference evidence="3 4" key="1">
    <citation type="submission" date="2017-01" db="EMBL/GenBank/DDBJ databases">
        <title>Trade-off between light-utilization and light-protection in marine flavobacteria.</title>
        <authorList>
            <person name="Kumagai Y."/>
            <person name="Yoshizawa S."/>
            <person name="Kogure K."/>
            <person name="Iwasaki W."/>
        </authorList>
    </citation>
    <scope>NUCLEOTIDE SEQUENCE [LARGE SCALE GENOMIC DNA]</scope>
    <source>
        <strain evidence="3 4">KCTC 32109</strain>
    </source>
</reference>
<comment type="caution">
    <text evidence="3">The sequence shown here is derived from an EMBL/GenBank/DDBJ whole genome shotgun (WGS) entry which is preliminary data.</text>
</comment>
<dbReference type="EMBL" id="MTPW01000001">
    <property type="protein sequence ID" value="PQJ32159.1"/>
    <property type="molecule type" value="Genomic_DNA"/>
</dbReference>
<dbReference type="InterPro" id="IPR008135">
    <property type="entry name" value="Competence-induced_CinA"/>
</dbReference>
<evidence type="ECO:0000256" key="1">
    <source>
        <dbReference type="HAMAP-Rule" id="MF_00226"/>
    </source>
</evidence>
<dbReference type="SMART" id="SM00852">
    <property type="entry name" value="MoCF_biosynth"/>
    <property type="match status" value="1"/>
</dbReference>
<evidence type="ECO:0000313" key="4">
    <source>
        <dbReference type="Proteomes" id="UP000239747"/>
    </source>
</evidence>
<dbReference type="InterPro" id="IPR050101">
    <property type="entry name" value="CinA"/>
</dbReference>
<proteinExistence type="inferred from homology"/>
<dbReference type="AlphaFoldDB" id="A0A2S7UB99"/>
<dbReference type="NCBIfam" id="TIGR00199">
    <property type="entry name" value="PncC_domain"/>
    <property type="match status" value="1"/>
</dbReference>
<dbReference type="Pfam" id="PF00994">
    <property type="entry name" value="MoCF_biosynth"/>
    <property type="match status" value="1"/>
</dbReference>
<dbReference type="SUPFAM" id="SSF142433">
    <property type="entry name" value="CinA-like"/>
    <property type="match status" value="1"/>
</dbReference>
<dbReference type="CDD" id="cd00885">
    <property type="entry name" value="cinA"/>
    <property type="match status" value="1"/>
</dbReference>
<organism evidence="3 4">
    <name type="scientific">Nonlabens arenilitoris</name>
    <dbReference type="NCBI Taxonomy" id="1217969"/>
    <lineage>
        <taxon>Bacteria</taxon>
        <taxon>Pseudomonadati</taxon>
        <taxon>Bacteroidota</taxon>
        <taxon>Flavobacteriia</taxon>
        <taxon>Flavobacteriales</taxon>
        <taxon>Flavobacteriaceae</taxon>
        <taxon>Nonlabens</taxon>
    </lineage>
</organism>
<protein>
    <recommendedName>
        <fullName evidence="1">CinA-like protein</fullName>
    </recommendedName>
</protein>
<dbReference type="InterPro" id="IPR008136">
    <property type="entry name" value="CinA_C"/>
</dbReference>
<comment type="similarity">
    <text evidence="1">Belongs to the CinA family.</text>
</comment>
<dbReference type="InterPro" id="IPR041424">
    <property type="entry name" value="CinA_KH"/>
</dbReference>
<dbReference type="NCBIfam" id="TIGR00177">
    <property type="entry name" value="molyb_syn"/>
    <property type="match status" value="1"/>
</dbReference>
<dbReference type="OrthoDB" id="9801454at2"/>
<dbReference type="RefSeq" id="WP_105071252.1">
    <property type="nucleotide sequence ID" value="NZ_MTPW01000001.1"/>
</dbReference>
<dbReference type="NCBIfam" id="TIGR00200">
    <property type="entry name" value="cinA_nterm"/>
    <property type="match status" value="1"/>
</dbReference>
<dbReference type="HAMAP" id="MF_00226_B">
    <property type="entry name" value="CinA_B"/>
    <property type="match status" value="1"/>
</dbReference>
<dbReference type="Pfam" id="PF18146">
    <property type="entry name" value="CinA_KH"/>
    <property type="match status" value="1"/>
</dbReference>
<dbReference type="PIRSF" id="PIRSF006728">
    <property type="entry name" value="CinA"/>
    <property type="match status" value="1"/>
</dbReference>
<dbReference type="InterPro" id="IPR036653">
    <property type="entry name" value="CinA-like_C"/>
</dbReference>
<evidence type="ECO:0000313" key="3">
    <source>
        <dbReference type="EMBL" id="PQJ32159.1"/>
    </source>
</evidence>
<dbReference type="Gene3D" id="3.40.980.10">
    <property type="entry name" value="MoaB/Mog-like domain"/>
    <property type="match status" value="1"/>
</dbReference>
<dbReference type="Proteomes" id="UP000239747">
    <property type="component" value="Unassembled WGS sequence"/>
</dbReference>
<sequence>MQATIITIGDEILIGQIVDTNSAWMSHELNKIGVNVYEIISISDDRDHILSAFAKAKQQSDIVLVTGGLGPTKDDITKKTICEFFDDHLELNQEVLDHVTRLFKEYVKAPMVDMNKDQALVPSRAQVISNQYGTAPGMWIEDEETIFVSMPGVPFEMKALMSDGVIPKILNIGELPFIHHRTILTAGQGESTIATRLEQWENNLPAHIKLAYLPSLGTVRLRLSSRGMDKDFILRTVDDQIKQLYVLINDVIVGESNDESLVHAVVHLLKEKSKTVATAESCTGGKIASLITEIPGASKVFMGSTVTYATQSKVDMLGVDPAIIEKYSVVSEQVALEMASKARIKFKSDYAVATTGNAGPTQGDSDAPVGTVYIGIATPEKAYALRFMMGNHRERVVQKTINKALELLQKELIGQ</sequence>
<feature type="domain" description="MoaB/Mog" evidence="2">
    <location>
        <begin position="4"/>
        <end position="172"/>
    </location>
</feature>
<dbReference type="InterPro" id="IPR036425">
    <property type="entry name" value="MoaB/Mog-like_dom_sf"/>
</dbReference>
<dbReference type="InterPro" id="IPR001453">
    <property type="entry name" value="MoaB/Mog_dom"/>
</dbReference>
<evidence type="ECO:0000259" key="2">
    <source>
        <dbReference type="SMART" id="SM00852"/>
    </source>
</evidence>
<dbReference type="SUPFAM" id="SSF53218">
    <property type="entry name" value="Molybdenum cofactor biosynthesis proteins"/>
    <property type="match status" value="1"/>
</dbReference>
<name>A0A2S7UB99_9FLAO</name>
<dbReference type="PANTHER" id="PTHR13939">
    <property type="entry name" value="NICOTINAMIDE-NUCLEOTIDE AMIDOHYDROLASE PNCC"/>
    <property type="match status" value="1"/>
</dbReference>
<keyword evidence="4" id="KW-1185">Reference proteome</keyword>
<gene>
    <name evidence="3" type="ORF">BST92_09585</name>
</gene>